<proteinExistence type="predicted"/>
<gene>
    <name evidence="1" type="ORF">F2P56_012635</name>
</gene>
<dbReference type="Proteomes" id="UP000619265">
    <property type="component" value="Unassembled WGS sequence"/>
</dbReference>
<dbReference type="Gramene" id="Jr06_09040_p1">
    <property type="protein sequence ID" value="cds.Jr06_09040_p1"/>
    <property type="gene ID" value="Jr06_09040"/>
</dbReference>
<accession>A0A833XK82</accession>
<dbReference type="PANTHER" id="PTHR33710:SF13">
    <property type="entry name" value="ENDONUCLEASE_EXONUCLEASE_PHOSPHATASE FAMILY PROTEIN"/>
    <property type="match status" value="1"/>
</dbReference>
<reference evidence="1" key="1">
    <citation type="submission" date="2015-10" db="EMBL/GenBank/DDBJ databases">
        <authorList>
            <person name="Martinez-Garcia P.J."/>
            <person name="Crepeau M.W."/>
            <person name="Puiu D."/>
            <person name="Gonzalez-Ibeas D."/>
            <person name="Whalen J."/>
            <person name="Stevens K."/>
            <person name="Paul R."/>
            <person name="Butterfield T."/>
            <person name="Britton M."/>
            <person name="Reagan R."/>
            <person name="Chakraborty S."/>
            <person name="Walawage S.L."/>
            <person name="Vasquez-Gross H.A."/>
            <person name="Cardeno C."/>
            <person name="Famula R."/>
            <person name="Pratt K."/>
            <person name="Kuruganti S."/>
            <person name="Aradhya M.K."/>
            <person name="Leslie C.A."/>
            <person name="Dandekar A.M."/>
            <person name="Salzberg S.L."/>
            <person name="Wegrzyn J.L."/>
            <person name="Langley C.H."/>
            <person name="Neale D.B."/>
        </authorList>
    </citation>
    <scope>NUCLEOTIDE SEQUENCE</scope>
    <source>
        <tissue evidence="1">Leaves</tissue>
    </source>
</reference>
<comment type="caution">
    <text evidence="1">The sequence shown here is derived from an EMBL/GenBank/DDBJ whole genome shotgun (WGS) entry which is preliminary data.</text>
</comment>
<dbReference type="PANTHER" id="PTHR33710">
    <property type="entry name" value="BNAC02G09200D PROTEIN"/>
    <property type="match status" value="1"/>
</dbReference>
<dbReference type="EMBL" id="LIHL02000006">
    <property type="protein sequence ID" value="KAF5468488.1"/>
    <property type="molecule type" value="Genomic_DNA"/>
</dbReference>
<name>A0A833XK82_JUGRE</name>
<dbReference type="AlphaFoldDB" id="A0A833XK82"/>
<sequence>MRFQGRSLTWCNGQEGRSRKWAWLDRAVMNIAFANTFGSSYLEYLHRKSSDHSPMMLFFDVLRASYGPSPFKFQNMWCSHSSFLPCVEDIWKQLKPRSGLVRLATKLKKMKVALQSWNVQVFGRVDQSIKSLEERLEVLEHRLQVECTPEVVEQFFITKMELVEWQNREETRLAQRQRKNGYKRGSKHQIFSCNCQSKT</sequence>
<reference evidence="1" key="2">
    <citation type="submission" date="2020-03" db="EMBL/GenBank/DDBJ databases">
        <title>Walnut 2.0.</title>
        <authorList>
            <person name="Marrano A."/>
            <person name="Britton M."/>
            <person name="Zimin A.V."/>
            <person name="Zaini P.A."/>
            <person name="Workman R."/>
            <person name="Puiu D."/>
            <person name="Bianco L."/>
            <person name="Allen B.J."/>
            <person name="Troggio M."/>
            <person name="Leslie C.A."/>
            <person name="Timp W."/>
            <person name="Dendekar A."/>
            <person name="Salzberg S.L."/>
            <person name="Neale D.B."/>
        </authorList>
    </citation>
    <scope>NUCLEOTIDE SEQUENCE</scope>
    <source>
        <tissue evidence="1">Leaves</tissue>
    </source>
</reference>
<evidence type="ECO:0000313" key="1">
    <source>
        <dbReference type="EMBL" id="KAF5468488.1"/>
    </source>
</evidence>
<protein>
    <submittedName>
        <fullName evidence="1">Uncharacterized protein</fullName>
    </submittedName>
</protein>
<evidence type="ECO:0000313" key="2">
    <source>
        <dbReference type="Proteomes" id="UP000619265"/>
    </source>
</evidence>
<organism evidence="1 2">
    <name type="scientific">Juglans regia</name>
    <name type="common">English walnut</name>
    <dbReference type="NCBI Taxonomy" id="51240"/>
    <lineage>
        <taxon>Eukaryota</taxon>
        <taxon>Viridiplantae</taxon>
        <taxon>Streptophyta</taxon>
        <taxon>Embryophyta</taxon>
        <taxon>Tracheophyta</taxon>
        <taxon>Spermatophyta</taxon>
        <taxon>Magnoliopsida</taxon>
        <taxon>eudicotyledons</taxon>
        <taxon>Gunneridae</taxon>
        <taxon>Pentapetalae</taxon>
        <taxon>rosids</taxon>
        <taxon>fabids</taxon>
        <taxon>Fagales</taxon>
        <taxon>Juglandaceae</taxon>
        <taxon>Juglans</taxon>
    </lineage>
</organism>